<reference evidence="7 8" key="1">
    <citation type="submission" date="2018-03" db="EMBL/GenBank/DDBJ databases">
        <title>Genome sequencing of Phreatobacter sp.</title>
        <authorList>
            <person name="Kim S.-J."/>
            <person name="Heo J."/>
            <person name="Kwon S.-W."/>
        </authorList>
    </citation>
    <scope>NUCLEOTIDE SEQUENCE [LARGE SCALE GENOMIC DNA]</scope>
    <source>
        <strain evidence="7 8">S-12</strain>
    </source>
</reference>
<name>A0A2S0NFC4_9HYPH</name>
<dbReference type="InterPro" id="IPR051010">
    <property type="entry name" value="BCAA_transport"/>
</dbReference>
<dbReference type="OrthoDB" id="9803275at2"/>
<dbReference type="EMBL" id="CP027668">
    <property type="protein sequence ID" value="AVO46736.1"/>
    <property type="molecule type" value="Genomic_DNA"/>
</dbReference>
<evidence type="ECO:0000256" key="1">
    <source>
        <dbReference type="ARBA" id="ARBA00010062"/>
    </source>
</evidence>
<sequence>MSPAPSANGPSPISAAGSRRWPSRRRAPSAPDAADGLSCSRLAAGSVVLRFKQATHADNLRASASRRGLTAREHAYHIINITVLFVDTVPLGDSTMTQFSRRHMLAVMGASVAAPSVLRAQSSEPIKLGGMLPLSGPASIEGRQILSGIQFAIEEANAKGGVLGRKIELVMEDDESNSTKGVTAVRRLIEREKSPFIVGTYASAVAIAASKIAAEYKVAMLSGGSTAAGATDQNTPGDPWFFRSWPDSNAQGDDTARAIVEKFKKTKVAIIHDNTNYGVTLAAQVTRVVGGVGGTIVSTDSYNAGEQDFSSMLTKLRSLRPEAVYIGGWAGDGANIVRQAAEAGIRTQFVGSGSMNSDDFIRLAGPASEGFAVASLYEPSTPNPVGKAFGERFRARHNLDANTLSALGFESMTIGIEALRRVGKPDGLEIQKMLKGGMKDFQLVQGPAGTTAAFNAKGSVDFPNFIAVVKDGKRRLDV</sequence>
<dbReference type="PRINTS" id="PR00337">
    <property type="entry name" value="LEUILEVALBP"/>
</dbReference>
<dbReference type="GO" id="GO:0006865">
    <property type="term" value="P:amino acid transport"/>
    <property type="evidence" value="ECO:0007669"/>
    <property type="project" value="UniProtKB-KW"/>
</dbReference>
<dbReference type="Gene3D" id="3.40.50.2300">
    <property type="match status" value="2"/>
</dbReference>
<evidence type="ECO:0000256" key="4">
    <source>
        <dbReference type="ARBA" id="ARBA00022970"/>
    </source>
</evidence>
<dbReference type="Proteomes" id="UP000237889">
    <property type="component" value="Chromosome"/>
</dbReference>
<evidence type="ECO:0000256" key="3">
    <source>
        <dbReference type="ARBA" id="ARBA00022729"/>
    </source>
</evidence>
<dbReference type="PANTHER" id="PTHR30483">
    <property type="entry name" value="LEUCINE-SPECIFIC-BINDING PROTEIN"/>
    <property type="match status" value="1"/>
</dbReference>
<proteinExistence type="inferred from homology"/>
<evidence type="ECO:0000313" key="8">
    <source>
        <dbReference type="Proteomes" id="UP000237889"/>
    </source>
</evidence>
<dbReference type="InterPro" id="IPR028081">
    <property type="entry name" value="Leu-bd"/>
</dbReference>
<feature type="domain" description="Leucine-binding protein" evidence="6">
    <location>
        <begin position="125"/>
        <end position="472"/>
    </location>
</feature>
<dbReference type="AlphaFoldDB" id="A0A2S0NFC4"/>
<keyword evidence="4" id="KW-0029">Amino-acid transport</keyword>
<feature type="region of interest" description="Disordered" evidence="5">
    <location>
        <begin position="1"/>
        <end position="35"/>
    </location>
</feature>
<evidence type="ECO:0000313" key="7">
    <source>
        <dbReference type="EMBL" id="AVO46736.1"/>
    </source>
</evidence>
<organism evidence="7 8">
    <name type="scientific">Phreatobacter cathodiphilus</name>
    <dbReference type="NCBI Taxonomy" id="1868589"/>
    <lineage>
        <taxon>Bacteria</taxon>
        <taxon>Pseudomonadati</taxon>
        <taxon>Pseudomonadota</taxon>
        <taxon>Alphaproteobacteria</taxon>
        <taxon>Hyphomicrobiales</taxon>
        <taxon>Phreatobacteraceae</taxon>
        <taxon>Phreatobacter</taxon>
    </lineage>
</organism>
<dbReference type="Pfam" id="PF13458">
    <property type="entry name" value="Peripla_BP_6"/>
    <property type="match status" value="1"/>
</dbReference>
<evidence type="ECO:0000256" key="2">
    <source>
        <dbReference type="ARBA" id="ARBA00022448"/>
    </source>
</evidence>
<accession>A0A2S0NFC4</accession>
<dbReference type="InterPro" id="IPR000709">
    <property type="entry name" value="Leu_Ile_Val-bd"/>
</dbReference>
<gene>
    <name evidence="7" type="ORF">C6569_17615</name>
</gene>
<dbReference type="SUPFAM" id="SSF53822">
    <property type="entry name" value="Periplasmic binding protein-like I"/>
    <property type="match status" value="1"/>
</dbReference>
<dbReference type="InterPro" id="IPR028082">
    <property type="entry name" value="Peripla_BP_I"/>
</dbReference>
<protein>
    <submittedName>
        <fullName evidence="7">ABC transporter substrate-binding protein</fullName>
    </submittedName>
</protein>
<keyword evidence="8" id="KW-1185">Reference proteome</keyword>
<evidence type="ECO:0000259" key="6">
    <source>
        <dbReference type="Pfam" id="PF13458"/>
    </source>
</evidence>
<comment type="similarity">
    <text evidence="1">Belongs to the leucine-binding protein family.</text>
</comment>
<evidence type="ECO:0000256" key="5">
    <source>
        <dbReference type="SAM" id="MobiDB-lite"/>
    </source>
</evidence>
<keyword evidence="3" id="KW-0732">Signal</keyword>
<dbReference type="KEGG" id="phr:C6569_17615"/>
<dbReference type="PANTHER" id="PTHR30483:SF6">
    <property type="entry name" value="PERIPLASMIC BINDING PROTEIN OF ABC TRANSPORTER FOR NATURAL AMINO ACIDS"/>
    <property type="match status" value="1"/>
</dbReference>
<keyword evidence="2" id="KW-0813">Transport</keyword>